<keyword evidence="2" id="KW-0067">ATP-binding</keyword>
<dbReference type="PANTHER" id="PTHR23077">
    <property type="entry name" value="AAA-FAMILY ATPASE"/>
    <property type="match status" value="1"/>
</dbReference>
<dbReference type="PANTHER" id="PTHR23077:SF27">
    <property type="entry name" value="ATPASE FAMILY GENE 2 PROTEIN HOMOLOG A"/>
    <property type="match status" value="1"/>
</dbReference>
<dbReference type="GO" id="GO:0005737">
    <property type="term" value="C:cytoplasm"/>
    <property type="evidence" value="ECO:0007669"/>
    <property type="project" value="TreeGrafter"/>
</dbReference>
<feature type="domain" description="AAA+ ATPase" evidence="4">
    <location>
        <begin position="293"/>
        <end position="495"/>
    </location>
</feature>
<gene>
    <name evidence="5" type="ORF">SEMRO_358_G125920.1</name>
</gene>
<accession>A0A9N8DXN9</accession>
<dbReference type="GO" id="GO:0016887">
    <property type="term" value="F:ATP hydrolysis activity"/>
    <property type="evidence" value="ECO:0007669"/>
    <property type="project" value="InterPro"/>
</dbReference>
<dbReference type="InterPro" id="IPR041569">
    <property type="entry name" value="AAA_lid_3"/>
</dbReference>
<feature type="domain" description="AAA+ ATPase" evidence="4">
    <location>
        <begin position="610"/>
        <end position="765"/>
    </location>
</feature>
<evidence type="ECO:0000259" key="4">
    <source>
        <dbReference type="SMART" id="SM00382"/>
    </source>
</evidence>
<keyword evidence="5" id="KW-0482">Metalloprotease</keyword>
<dbReference type="SMART" id="SM00382">
    <property type="entry name" value="AAA"/>
    <property type="match status" value="2"/>
</dbReference>
<evidence type="ECO:0000256" key="2">
    <source>
        <dbReference type="ARBA" id="ARBA00022840"/>
    </source>
</evidence>
<sequence length="857" mass="92128">MASSFEDGPPVALGYSVLAFVQVIPILTDNSDADRGTAQVALSSPFVKIKLQRLSRRRKLGIKWDSTTEDGEGSTESKDQKTQIRESVTANRLKRGFLYSTQRQSMQGQLDDRPTLSFPSEDPLVLQPIPCLVIAHAVMEGMKFQGRNAVAVILDGTLVRVLPAIPASSIGRNPSSSSLLEKLVGEAAYSPLSKELCLEMEHNNDPQTIQELQLRMLLLLAEPIHIGTTADALSQLEQQSKRQHALASAIRTYSQQKRHGPGTNIDGGYNVHRTTTKKQSATDQQEQLPSILRDGALLVHSPDHAAGKTTLVRYIAQECLKCNVVHVIQPAALLAKYGSQADAGLESTMHAIVTTAAVAKQATICIILDHFQAMMPPALSLTSGAGDAAVPVLHAMAAQLKSLILSIQRSRQFPFPTKNSLYNVAGKGGFVFSVRLCLVAIVTCPDNGWRSAGVTGTSSTGILNALPMGTYRLPALNAATRIRAFERALERERIELADNDARQQVQTLAVAALWAKGRQFTLVAKRLQRLIALEGTCAAATAEQVQQAFDFYASGKPGGTQLVARQRASSSKLDPFSSVGGTGEAKKALLDALTLDASKRALLDSMGLDSPIGVLLYGPPGCGKTLLAKAVASYLGADNQLLGGAFIPLNSSDIVQSAVGESEKLIVNAFVAARDNAPSVIFIDEFQALFMERSSSGSSKLSSTLLQCMDDVKQWRKANKSVSTAPTGSSKTVVVLGATNTPWMLDKSFLRPGRFDRIIHVGLPSERDREAILGVHIGRMRIKGGKDAVPTISKHVANKTEGYSGADLAALCNSAAIRALIEKCDCIEEQHFLEEVEKKTGGSSNSQLVLRNQSWRP</sequence>
<dbReference type="Gene3D" id="1.10.8.60">
    <property type="match status" value="1"/>
</dbReference>
<dbReference type="OrthoDB" id="10254455at2759"/>
<dbReference type="GO" id="GO:0008237">
    <property type="term" value="F:metallopeptidase activity"/>
    <property type="evidence" value="ECO:0007669"/>
    <property type="project" value="UniProtKB-KW"/>
</dbReference>
<dbReference type="InterPro" id="IPR027417">
    <property type="entry name" value="P-loop_NTPase"/>
</dbReference>
<dbReference type="Pfam" id="PF00004">
    <property type="entry name" value="AAA"/>
    <property type="match status" value="1"/>
</dbReference>
<feature type="region of interest" description="Disordered" evidence="3">
    <location>
        <begin position="65"/>
        <end position="86"/>
    </location>
</feature>
<evidence type="ECO:0000313" key="5">
    <source>
        <dbReference type="EMBL" id="CAB9508741.1"/>
    </source>
</evidence>
<name>A0A9N8DXN9_9STRA</name>
<dbReference type="SUPFAM" id="SSF52540">
    <property type="entry name" value="P-loop containing nucleoside triphosphate hydrolases"/>
    <property type="match status" value="2"/>
</dbReference>
<dbReference type="InterPro" id="IPR003960">
    <property type="entry name" value="ATPase_AAA_CS"/>
</dbReference>
<keyword evidence="5" id="KW-0645">Protease</keyword>
<dbReference type="GO" id="GO:0005524">
    <property type="term" value="F:ATP binding"/>
    <property type="evidence" value="ECO:0007669"/>
    <property type="project" value="UniProtKB-KW"/>
</dbReference>
<feature type="compositionally biased region" description="Basic and acidic residues" evidence="3">
    <location>
        <begin position="75"/>
        <end position="84"/>
    </location>
</feature>
<dbReference type="AlphaFoldDB" id="A0A9N8DXN9"/>
<proteinExistence type="predicted"/>
<comment type="caution">
    <text evidence="5">The sequence shown here is derived from an EMBL/GenBank/DDBJ whole genome shotgun (WGS) entry which is preliminary data.</text>
</comment>
<dbReference type="InterPro" id="IPR050168">
    <property type="entry name" value="AAA_ATPase_domain"/>
</dbReference>
<dbReference type="Gene3D" id="3.40.50.300">
    <property type="entry name" value="P-loop containing nucleotide triphosphate hydrolases"/>
    <property type="match status" value="1"/>
</dbReference>
<dbReference type="Pfam" id="PF17862">
    <property type="entry name" value="AAA_lid_3"/>
    <property type="match status" value="1"/>
</dbReference>
<protein>
    <submittedName>
        <fullName evidence="5">Metalloprotease FTSH</fullName>
    </submittedName>
</protein>
<reference evidence="5" key="1">
    <citation type="submission" date="2020-06" db="EMBL/GenBank/DDBJ databases">
        <authorList>
            <consortium name="Plant Systems Biology data submission"/>
        </authorList>
    </citation>
    <scope>NUCLEOTIDE SEQUENCE</scope>
    <source>
        <strain evidence="5">D6</strain>
    </source>
</reference>
<dbReference type="EMBL" id="CAICTM010000357">
    <property type="protein sequence ID" value="CAB9508741.1"/>
    <property type="molecule type" value="Genomic_DNA"/>
</dbReference>
<keyword evidence="1" id="KW-0547">Nucleotide-binding</keyword>
<dbReference type="PROSITE" id="PS00674">
    <property type="entry name" value="AAA"/>
    <property type="match status" value="1"/>
</dbReference>
<evidence type="ECO:0000256" key="3">
    <source>
        <dbReference type="SAM" id="MobiDB-lite"/>
    </source>
</evidence>
<keyword evidence="5" id="KW-0378">Hydrolase</keyword>
<dbReference type="InterPro" id="IPR003593">
    <property type="entry name" value="AAA+_ATPase"/>
</dbReference>
<dbReference type="InterPro" id="IPR003959">
    <property type="entry name" value="ATPase_AAA_core"/>
</dbReference>
<evidence type="ECO:0000256" key="1">
    <source>
        <dbReference type="ARBA" id="ARBA00022741"/>
    </source>
</evidence>
<evidence type="ECO:0000313" key="6">
    <source>
        <dbReference type="Proteomes" id="UP001153069"/>
    </source>
</evidence>
<dbReference type="Proteomes" id="UP001153069">
    <property type="component" value="Unassembled WGS sequence"/>
</dbReference>
<organism evidence="5 6">
    <name type="scientific">Seminavis robusta</name>
    <dbReference type="NCBI Taxonomy" id="568900"/>
    <lineage>
        <taxon>Eukaryota</taxon>
        <taxon>Sar</taxon>
        <taxon>Stramenopiles</taxon>
        <taxon>Ochrophyta</taxon>
        <taxon>Bacillariophyta</taxon>
        <taxon>Bacillariophyceae</taxon>
        <taxon>Bacillariophycidae</taxon>
        <taxon>Naviculales</taxon>
        <taxon>Naviculaceae</taxon>
        <taxon>Seminavis</taxon>
    </lineage>
</organism>
<keyword evidence="6" id="KW-1185">Reference proteome</keyword>